<feature type="compositionally biased region" description="Basic and acidic residues" evidence="1">
    <location>
        <begin position="1"/>
        <end position="10"/>
    </location>
</feature>
<protein>
    <submittedName>
        <fullName evidence="2">Uncharacterized protein</fullName>
    </submittedName>
</protein>
<feature type="region of interest" description="Disordered" evidence="1">
    <location>
        <begin position="1"/>
        <end position="28"/>
    </location>
</feature>
<keyword evidence="3" id="KW-1185">Reference proteome</keyword>
<dbReference type="AlphaFoldDB" id="A0A6G1QW81"/>
<accession>A0A6G1QW81</accession>
<name>A0A6G1QW81_CHAAH</name>
<organism evidence="2 3">
    <name type="scientific">Channa argus</name>
    <name type="common">Northern snakehead</name>
    <name type="synonym">Ophicephalus argus</name>
    <dbReference type="NCBI Taxonomy" id="215402"/>
    <lineage>
        <taxon>Eukaryota</taxon>
        <taxon>Metazoa</taxon>
        <taxon>Chordata</taxon>
        <taxon>Craniata</taxon>
        <taxon>Vertebrata</taxon>
        <taxon>Euteleostomi</taxon>
        <taxon>Actinopterygii</taxon>
        <taxon>Neopterygii</taxon>
        <taxon>Teleostei</taxon>
        <taxon>Neoteleostei</taxon>
        <taxon>Acanthomorphata</taxon>
        <taxon>Anabantaria</taxon>
        <taxon>Anabantiformes</taxon>
        <taxon>Channoidei</taxon>
        <taxon>Channidae</taxon>
        <taxon>Channa</taxon>
    </lineage>
</organism>
<evidence type="ECO:0000256" key="1">
    <source>
        <dbReference type="SAM" id="MobiDB-lite"/>
    </source>
</evidence>
<feature type="compositionally biased region" description="Polar residues" evidence="1">
    <location>
        <begin position="11"/>
        <end position="21"/>
    </location>
</feature>
<evidence type="ECO:0000313" key="2">
    <source>
        <dbReference type="EMBL" id="KAF3706872.1"/>
    </source>
</evidence>
<dbReference type="EMBL" id="CM015712">
    <property type="protein sequence ID" value="KAF3706872.1"/>
    <property type="molecule type" value="Genomic_DNA"/>
</dbReference>
<proteinExistence type="predicted"/>
<reference evidence="3" key="2">
    <citation type="submission" date="2019-02" db="EMBL/GenBank/DDBJ databases">
        <title>Opniocepnalus argus Var Kimnra genome.</title>
        <authorList>
            <person name="Zhou C."/>
            <person name="Xiao S."/>
        </authorList>
    </citation>
    <scope>NUCLEOTIDE SEQUENCE [LARGE SCALE GENOMIC DNA]</scope>
</reference>
<evidence type="ECO:0000313" key="3">
    <source>
        <dbReference type="Proteomes" id="UP000503349"/>
    </source>
</evidence>
<sequence length="54" mass="6606">METEGRRDNFTKSVKTNASEQQELKEKHESINPLWLNTTDTNIRRYFYLFRQKI</sequence>
<reference evidence="2 3" key="1">
    <citation type="submission" date="2019-02" db="EMBL/GenBank/DDBJ databases">
        <title>Opniocepnalus argus genome.</title>
        <authorList>
            <person name="Zhou C."/>
            <person name="Xiao S."/>
        </authorList>
    </citation>
    <scope>NUCLEOTIDE SEQUENCE [LARGE SCALE GENOMIC DNA]</scope>
    <source>
        <strain evidence="2">OARG1902GOOAL</strain>
        <tissue evidence="2">Muscle</tissue>
    </source>
</reference>
<dbReference type="Proteomes" id="UP000503349">
    <property type="component" value="Chromosome 1"/>
</dbReference>
<gene>
    <name evidence="2" type="ORF">EXN66_Car000043</name>
</gene>